<proteinExistence type="predicted"/>
<sequence>MVVVNVAGAGRPLQKHVYSLDSVVGDILNSCVVNKEERKVARLMYLGKRLDESLKLCDVKNMKENHSVLLVIPCASNEKQQCQTTLDRKKLEECRRILAKLSTRNFGKLSDELASPDCLSRLFAHVPALKYDRAASLVVTDYVLLMSYILPDQPDERFINEHPVLVDAVHHLLQSTTSAMSQSSSSASISDRFPAVESAPSASSSQGVITPQMLQEAMQQVLRNMEAGGSRQSPSAFPGSTASRSSTTSLEATAADNFASGGSEPRYLQQCAQLIDYGFTDETENLRALEETEGNVEQAVEILMAIRESLSHQ</sequence>
<feature type="domain" description="UBA" evidence="2">
    <location>
        <begin position="262"/>
        <end position="306"/>
    </location>
</feature>
<evidence type="ECO:0000313" key="4">
    <source>
        <dbReference type="Proteomes" id="UP001608902"/>
    </source>
</evidence>
<name>A0ABD6EME1_9BILA</name>
<dbReference type="Gene3D" id="1.10.8.10">
    <property type="entry name" value="DNA helicase RuvA subunit, C-terminal domain"/>
    <property type="match status" value="1"/>
</dbReference>
<organism evidence="3 4">
    <name type="scientific">Gnathostoma spinigerum</name>
    <dbReference type="NCBI Taxonomy" id="75299"/>
    <lineage>
        <taxon>Eukaryota</taxon>
        <taxon>Metazoa</taxon>
        <taxon>Ecdysozoa</taxon>
        <taxon>Nematoda</taxon>
        <taxon>Chromadorea</taxon>
        <taxon>Rhabditida</taxon>
        <taxon>Spirurina</taxon>
        <taxon>Gnathostomatomorpha</taxon>
        <taxon>Gnathostomatoidea</taxon>
        <taxon>Gnathostomatidae</taxon>
        <taxon>Gnathostoma</taxon>
    </lineage>
</organism>
<protein>
    <recommendedName>
        <fullName evidence="2">UBA domain-containing protein</fullName>
    </recommendedName>
</protein>
<dbReference type="Proteomes" id="UP001608902">
    <property type="component" value="Unassembled WGS sequence"/>
</dbReference>
<dbReference type="EMBL" id="JBGFUD010003245">
    <property type="protein sequence ID" value="MFH4978484.1"/>
    <property type="molecule type" value="Genomic_DNA"/>
</dbReference>
<evidence type="ECO:0000259" key="2">
    <source>
        <dbReference type="PROSITE" id="PS50030"/>
    </source>
</evidence>
<feature type="compositionally biased region" description="Polar residues" evidence="1">
    <location>
        <begin position="230"/>
        <end position="249"/>
    </location>
</feature>
<accession>A0ABD6EME1</accession>
<dbReference type="InterPro" id="IPR009060">
    <property type="entry name" value="UBA-like_sf"/>
</dbReference>
<gene>
    <name evidence="3" type="ORF">AB6A40_005193</name>
</gene>
<reference evidence="3 4" key="1">
    <citation type="submission" date="2024-08" db="EMBL/GenBank/DDBJ databases">
        <title>Gnathostoma spinigerum genome.</title>
        <authorList>
            <person name="Gonzalez-Bertolin B."/>
            <person name="Monzon S."/>
            <person name="Zaballos A."/>
            <person name="Jimenez P."/>
            <person name="Dekumyoy P."/>
            <person name="Varona S."/>
            <person name="Cuesta I."/>
            <person name="Sumanam S."/>
            <person name="Adisakwattana P."/>
            <person name="Gasser R.B."/>
            <person name="Hernandez-Gonzalez A."/>
            <person name="Young N.D."/>
            <person name="Perteguer M.J."/>
        </authorList>
    </citation>
    <scope>NUCLEOTIDE SEQUENCE [LARGE SCALE GENOMIC DNA]</scope>
    <source>
        <strain evidence="3">AL3</strain>
        <tissue evidence="3">Liver</tissue>
    </source>
</reference>
<evidence type="ECO:0000256" key="1">
    <source>
        <dbReference type="SAM" id="MobiDB-lite"/>
    </source>
</evidence>
<comment type="caution">
    <text evidence="3">The sequence shown here is derived from an EMBL/GenBank/DDBJ whole genome shotgun (WGS) entry which is preliminary data.</text>
</comment>
<dbReference type="SUPFAM" id="SSF46934">
    <property type="entry name" value="UBA-like"/>
    <property type="match status" value="1"/>
</dbReference>
<keyword evidence="4" id="KW-1185">Reference proteome</keyword>
<evidence type="ECO:0000313" key="3">
    <source>
        <dbReference type="EMBL" id="MFH4978484.1"/>
    </source>
</evidence>
<dbReference type="PROSITE" id="PS50030">
    <property type="entry name" value="UBA"/>
    <property type="match status" value="1"/>
</dbReference>
<dbReference type="SMART" id="SM00165">
    <property type="entry name" value="UBA"/>
    <property type="match status" value="1"/>
</dbReference>
<dbReference type="InterPro" id="IPR015940">
    <property type="entry name" value="UBA"/>
</dbReference>
<feature type="region of interest" description="Disordered" evidence="1">
    <location>
        <begin position="225"/>
        <end position="249"/>
    </location>
</feature>
<dbReference type="AlphaFoldDB" id="A0ABD6EME1"/>